<comment type="caution">
    <text evidence="7">The sequence shown here is derived from an EMBL/GenBank/DDBJ whole genome shotgun (WGS) entry which is preliminary data.</text>
</comment>
<gene>
    <name evidence="7" type="ORF">SLU01_16920</name>
</gene>
<evidence type="ECO:0000256" key="4">
    <source>
        <dbReference type="ARBA" id="ARBA00023163"/>
    </source>
</evidence>
<dbReference type="PROSITE" id="PS51063">
    <property type="entry name" value="HTH_CRP_2"/>
    <property type="match status" value="1"/>
</dbReference>
<sequence>MTDNGHCGHGKETTEMQKMCISIVPIFNHLEPSEMNEIVKHTNSVSHPRGHTIYHEGDTSDGLYIVHKGRVKIYRLSENGKEQLVRILEPGDFTGELSLFNETVHDAYAEAMGKVELCVMNRDDFQSFLVKYPAISLKVLGEFSNRLAKTEKQAARIAMETTDTRIAMYLADLSEEENSSQVKLPMTRKDLASHIGTSPETISRKLTEFEEAGWIRQLSQREIEILDMDALLLV</sequence>
<dbReference type="Proteomes" id="UP000321901">
    <property type="component" value="Unassembled WGS sequence"/>
</dbReference>
<dbReference type="PROSITE" id="PS50042">
    <property type="entry name" value="CNMP_BINDING_3"/>
    <property type="match status" value="1"/>
</dbReference>
<dbReference type="InterPro" id="IPR018490">
    <property type="entry name" value="cNMP-bd_dom_sf"/>
</dbReference>
<feature type="domain" description="HTH crp-type" evidence="6">
    <location>
        <begin position="160"/>
        <end position="229"/>
    </location>
</feature>
<keyword evidence="2" id="KW-0238">DNA-binding</keyword>
<evidence type="ECO:0000256" key="2">
    <source>
        <dbReference type="ARBA" id="ARBA00023125"/>
    </source>
</evidence>
<dbReference type="Gene3D" id="2.60.120.10">
    <property type="entry name" value="Jelly Rolls"/>
    <property type="match status" value="1"/>
</dbReference>
<dbReference type="SUPFAM" id="SSF51206">
    <property type="entry name" value="cAMP-binding domain-like"/>
    <property type="match status" value="1"/>
</dbReference>
<dbReference type="SMART" id="SM00100">
    <property type="entry name" value="cNMP"/>
    <property type="match status" value="1"/>
</dbReference>
<organism evidence="7 8">
    <name type="scientific">Sporosarcina luteola</name>
    <dbReference type="NCBI Taxonomy" id="582850"/>
    <lineage>
        <taxon>Bacteria</taxon>
        <taxon>Bacillati</taxon>
        <taxon>Bacillota</taxon>
        <taxon>Bacilli</taxon>
        <taxon>Bacillales</taxon>
        <taxon>Caryophanaceae</taxon>
        <taxon>Sporosarcina</taxon>
    </lineage>
</organism>
<keyword evidence="3" id="KW-0010">Activator</keyword>
<evidence type="ECO:0000259" key="5">
    <source>
        <dbReference type="PROSITE" id="PS50042"/>
    </source>
</evidence>
<dbReference type="Pfam" id="PF00027">
    <property type="entry name" value="cNMP_binding"/>
    <property type="match status" value="1"/>
</dbReference>
<feature type="domain" description="Cyclic nucleotide-binding" evidence="5">
    <location>
        <begin position="26"/>
        <end position="146"/>
    </location>
</feature>
<keyword evidence="4" id="KW-0804">Transcription</keyword>
<dbReference type="PANTHER" id="PTHR24567">
    <property type="entry name" value="CRP FAMILY TRANSCRIPTIONAL REGULATORY PROTEIN"/>
    <property type="match status" value="1"/>
</dbReference>
<dbReference type="PRINTS" id="PR00034">
    <property type="entry name" value="HTHCRP"/>
</dbReference>
<dbReference type="EMBL" id="BJYL01000021">
    <property type="protein sequence ID" value="GEN83380.1"/>
    <property type="molecule type" value="Genomic_DNA"/>
</dbReference>
<reference evidence="7 8" key="1">
    <citation type="submission" date="2019-07" db="EMBL/GenBank/DDBJ databases">
        <title>Whole genome shotgun sequence of Sporosarcina luteola NBRC 105378.</title>
        <authorList>
            <person name="Hosoyama A."/>
            <person name="Uohara A."/>
            <person name="Ohji S."/>
            <person name="Ichikawa N."/>
        </authorList>
    </citation>
    <scope>NUCLEOTIDE SEQUENCE [LARGE SCALE GENOMIC DNA]</scope>
    <source>
        <strain evidence="7 8">NBRC 105378</strain>
    </source>
</reference>
<evidence type="ECO:0000259" key="6">
    <source>
        <dbReference type="PROSITE" id="PS51063"/>
    </source>
</evidence>
<dbReference type="GO" id="GO:0003700">
    <property type="term" value="F:DNA-binding transcription factor activity"/>
    <property type="evidence" value="ECO:0007669"/>
    <property type="project" value="TreeGrafter"/>
</dbReference>
<dbReference type="InterPro" id="IPR000595">
    <property type="entry name" value="cNMP-bd_dom"/>
</dbReference>
<dbReference type="InterPro" id="IPR050397">
    <property type="entry name" value="Env_Response_Regulators"/>
</dbReference>
<dbReference type="InterPro" id="IPR012318">
    <property type="entry name" value="HTH_CRP"/>
</dbReference>
<dbReference type="OrthoDB" id="9798104at2"/>
<dbReference type="Pfam" id="PF13545">
    <property type="entry name" value="HTH_Crp_2"/>
    <property type="match status" value="1"/>
</dbReference>
<dbReference type="InterPro" id="IPR036388">
    <property type="entry name" value="WH-like_DNA-bd_sf"/>
</dbReference>
<dbReference type="SMART" id="SM00419">
    <property type="entry name" value="HTH_CRP"/>
    <property type="match status" value="1"/>
</dbReference>
<dbReference type="GO" id="GO:0005829">
    <property type="term" value="C:cytosol"/>
    <property type="evidence" value="ECO:0007669"/>
    <property type="project" value="TreeGrafter"/>
</dbReference>
<accession>A0A511Z7H6</accession>
<dbReference type="RefSeq" id="WP_147057247.1">
    <property type="nucleotide sequence ID" value="NZ_BJYL01000021.1"/>
</dbReference>
<dbReference type="GO" id="GO:0003677">
    <property type="term" value="F:DNA binding"/>
    <property type="evidence" value="ECO:0007669"/>
    <property type="project" value="UniProtKB-KW"/>
</dbReference>
<dbReference type="InterPro" id="IPR014710">
    <property type="entry name" value="RmlC-like_jellyroll"/>
</dbReference>
<dbReference type="AlphaFoldDB" id="A0A511Z7H6"/>
<protein>
    <submittedName>
        <fullName evidence="7">Crp/Fnr family transcriptional regulator</fullName>
    </submittedName>
</protein>
<evidence type="ECO:0000256" key="1">
    <source>
        <dbReference type="ARBA" id="ARBA00023015"/>
    </source>
</evidence>
<dbReference type="CDD" id="cd00038">
    <property type="entry name" value="CAP_ED"/>
    <property type="match status" value="1"/>
</dbReference>
<dbReference type="CDD" id="cd00092">
    <property type="entry name" value="HTH_CRP"/>
    <property type="match status" value="1"/>
</dbReference>
<evidence type="ECO:0000313" key="7">
    <source>
        <dbReference type="EMBL" id="GEN83380.1"/>
    </source>
</evidence>
<dbReference type="Gene3D" id="1.10.10.10">
    <property type="entry name" value="Winged helix-like DNA-binding domain superfamily/Winged helix DNA-binding domain"/>
    <property type="match status" value="1"/>
</dbReference>
<proteinExistence type="predicted"/>
<keyword evidence="1" id="KW-0805">Transcription regulation</keyword>
<dbReference type="InterPro" id="IPR036390">
    <property type="entry name" value="WH_DNA-bd_sf"/>
</dbReference>
<keyword evidence="8" id="KW-1185">Reference proteome</keyword>
<evidence type="ECO:0000313" key="8">
    <source>
        <dbReference type="Proteomes" id="UP000321901"/>
    </source>
</evidence>
<dbReference type="SUPFAM" id="SSF46785">
    <property type="entry name" value="Winged helix' DNA-binding domain"/>
    <property type="match status" value="1"/>
</dbReference>
<dbReference type="PANTHER" id="PTHR24567:SF28">
    <property type="entry name" value="LISTERIOLYSIN REGULATORY PROTEIN"/>
    <property type="match status" value="1"/>
</dbReference>
<name>A0A511Z7H6_9BACL</name>
<evidence type="ECO:0000256" key="3">
    <source>
        <dbReference type="ARBA" id="ARBA00023159"/>
    </source>
</evidence>